<proteinExistence type="inferred from homology"/>
<evidence type="ECO:0000313" key="5">
    <source>
        <dbReference type="Proteomes" id="UP000614216"/>
    </source>
</evidence>
<dbReference type="CDD" id="cd16352">
    <property type="entry name" value="CheD"/>
    <property type="match status" value="1"/>
</dbReference>
<comment type="catalytic activity">
    <reaction evidence="3">
        <text>L-glutaminyl-[protein] + H2O = L-glutamyl-[protein] + NH4(+)</text>
        <dbReference type="Rhea" id="RHEA:16441"/>
        <dbReference type="Rhea" id="RHEA-COMP:10207"/>
        <dbReference type="Rhea" id="RHEA-COMP:10208"/>
        <dbReference type="ChEBI" id="CHEBI:15377"/>
        <dbReference type="ChEBI" id="CHEBI:28938"/>
        <dbReference type="ChEBI" id="CHEBI:29973"/>
        <dbReference type="ChEBI" id="CHEBI:30011"/>
        <dbReference type="EC" id="3.5.1.44"/>
    </reaction>
</comment>
<dbReference type="HAMAP" id="MF_01440">
    <property type="entry name" value="CheD"/>
    <property type="match status" value="1"/>
</dbReference>
<gene>
    <name evidence="3" type="primary">cheD</name>
    <name evidence="4" type="ORF">JMN32_12385</name>
</gene>
<dbReference type="EC" id="3.5.1.44" evidence="3"/>
<name>A0A937FZ24_9BACT</name>
<keyword evidence="1 3" id="KW-0145">Chemotaxis</keyword>
<dbReference type="AlphaFoldDB" id="A0A937FZ24"/>
<protein>
    <recommendedName>
        <fullName evidence="3">Probable chemoreceptor glutamine deamidase CheD</fullName>
        <ecNumber evidence="3">3.5.1.44</ecNumber>
    </recommendedName>
</protein>
<dbReference type="InterPro" id="IPR005659">
    <property type="entry name" value="Chemorcpt_Glu_NH3ase_CheD"/>
</dbReference>
<dbReference type="InterPro" id="IPR038592">
    <property type="entry name" value="CheD-like_sf"/>
</dbReference>
<comment type="function">
    <text evidence="3">Probably deamidates glutamine residues to glutamate on methyl-accepting chemotaxis receptors (MCPs), playing an important role in chemotaxis.</text>
</comment>
<dbReference type="RefSeq" id="WP_202856638.1">
    <property type="nucleotide sequence ID" value="NZ_JAEUGD010000042.1"/>
</dbReference>
<dbReference type="PROSITE" id="PS51257">
    <property type="entry name" value="PROKAR_LIPOPROTEIN"/>
    <property type="match status" value="1"/>
</dbReference>
<dbReference type="Gene3D" id="3.30.1330.200">
    <property type="match status" value="1"/>
</dbReference>
<dbReference type="InterPro" id="IPR011324">
    <property type="entry name" value="Cytotoxic_necrot_fac-like_cat"/>
</dbReference>
<evidence type="ECO:0000256" key="1">
    <source>
        <dbReference type="ARBA" id="ARBA00022500"/>
    </source>
</evidence>
<reference evidence="4" key="1">
    <citation type="submission" date="2021-01" db="EMBL/GenBank/DDBJ databases">
        <title>Fulvivirga kasyanovii gen. nov., sp nov., a novel member of the phylum Bacteroidetes isolated from seawater in a mussel farm.</title>
        <authorList>
            <person name="Zhao L.-H."/>
            <person name="Wang Z.-J."/>
        </authorList>
    </citation>
    <scope>NUCLEOTIDE SEQUENCE</scope>
    <source>
        <strain evidence="4">29W222</strain>
    </source>
</reference>
<sequence length="153" mass="16948">MRPAKTDTTRYVLSMGESKVVSESGQIICFGLGSCIGVFLYDKFKCIGAGAHIMLPDRPDSQNNLIDNLIQEMLNVGCNALTIRARLVGGADVMKMKSFQIGRKNIDYIRKKLSSNKIMIQAMEVGGSKHRTARMDIQSGTLWVNSGRKYITI</sequence>
<evidence type="ECO:0000256" key="2">
    <source>
        <dbReference type="ARBA" id="ARBA00022801"/>
    </source>
</evidence>
<dbReference type="Pfam" id="PF03975">
    <property type="entry name" value="CheD"/>
    <property type="match status" value="1"/>
</dbReference>
<comment type="similarity">
    <text evidence="3">Belongs to the CheD family.</text>
</comment>
<dbReference type="GO" id="GO:0006935">
    <property type="term" value="P:chemotaxis"/>
    <property type="evidence" value="ECO:0007669"/>
    <property type="project" value="UniProtKB-UniRule"/>
</dbReference>
<organism evidence="4 5">
    <name type="scientific">Fulvivirga marina</name>
    <dbReference type="NCBI Taxonomy" id="2494733"/>
    <lineage>
        <taxon>Bacteria</taxon>
        <taxon>Pseudomonadati</taxon>
        <taxon>Bacteroidota</taxon>
        <taxon>Cytophagia</taxon>
        <taxon>Cytophagales</taxon>
        <taxon>Fulvivirgaceae</taxon>
        <taxon>Fulvivirga</taxon>
    </lineage>
</organism>
<evidence type="ECO:0000313" key="4">
    <source>
        <dbReference type="EMBL" id="MBL6447111.1"/>
    </source>
</evidence>
<keyword evidence="2 3" id="KW-0378">Hydrolase</keyword>
<keyword evidence="5" id="KW-1185">Reference proteome</keyword>
<accession>A0A937FZ24</accession>
<dbReference type="GO" id="GO:0050568">
    <property type="term" value="F:protein-glutamine glutaminase activity"/>
    <property type="evidence" value="ECO:0007669"/>
    <property type="project" value="UniProtKB-UniRule"/>
</dbReference>
<comment type="caution">
    <text evidence="4">The sequence shown here is derived from an EMBL/GenBank/DDBJ whole genome shotgun (WGS) entry which is preliminary data.</text>
</comment>
<dbReference type="PANTHER" id="PTHR35147:SF1">
    <property type="entry name" value="CHEMORECEPTOR GLUTAMINE DEAMIDASE CHED-RELATED"/>
    <property type="match status" value="1"/>
</dbReference>
<dbReference type="EMBL" id="JAEUGD010000042">
    <property type="protein sequence ID" value="MBL6447111.1"/>
    <property type="molecule type" value="Genomic_DNA"/>
</dbReference>
<dbReference type="SUPFAM" id="SSF64438">
    <property type="entry name" value="CNF1/YfiH-like putative cysteine hydrolases"/>
    <property type="match status" value="1"/>
</dbReference>
<dbReference type="Proteomes" id="UP000614216">
    <property type="component" value="Unassembled WGS sequence"/>
</dbReference>
<evidence type="ECO:0000256" key="3">
    <source>
        <dbReference type="HAMAP-Rule" id="MF_01440"/>
    </source>
</evidence>
<dbReference type="PANTHER" id="PTHR35147">
    <property type="entry name" value="CHEMORECEPTOR GLUTAMINE DEAMIDASE CHED-RELATED"/>
    <property type="match status" value="1"/>
</dbReference>